<accession>A0A163RRI4</accession>
<dbReference type="PATRIC" id="fig|43678.3.peg.1803"/>
<dbReference type="EMBL" id="LRIE01000068">
    <property type="protein sequence ID" value="KZM35614.1"/>
    <property type="molecule type" value="Genomic_DNA"/>
</dbReference>
<dbReference type="Proteomes" id="UP000076447">
    <property type="component" value="Unassembled WGS sequence"/>
</dbReference>
<proteinExistence type="predicted"/>
<evidence type="ECO:0000313" key="3">
    <source>
        <dbReference type="EMBL" id="OCI31101.1"/>
    </source>
</evidence>
<evidence type="ECO:0000313" key="4">
    <source>
        <dbReference type="Proteomes" id="UP000076447"/>
    </source>
</evidence>
<keyword evidence="5" id="KW-1185">Reference proteome</keyword>
<feature type="transmembrane region" description="Helical" evidence="1">
    <location>
        <begin position="12"/>
        <end position="32"/>
    </location>
</feature>
<reference evidence="3 5" key="2">
    <citation type="submission" date="2016-06" db="EMBL/GenBank/DDBJ databases">
        <title>Genome sequence of Oerskovia enterophila DSM 43852.</title>
        <authorList>
            <person name="Poehlein A."/>
            <person name="Jag V."/>
            <person name="Bengelsdorf F.R."/>
            <person name="Daniel R."/>
            <person name="Duerre P."/>
        </authorList>
    </citation>
    <scope>NUCLEOTIDE SEQUENCE [LARGE SCALE GENOMIC DNA]</scope>
    <source>
        <strain evidence="3 5">DSM 43852</strain>
    </source>
</reference>
<evidence type="ECO:0000313" key="2">
    <source>
        <dbReference type="EMBL" id="KZM35614.1"/>
    </source>
</evidence>
<evidence type="ECO:0000313" key="5">
    <source>
        <dbReference type="Proteomes" id="UP000093412"/>
    </source>
</evidence>
<keyword evidence="1" id="KW-1133">Transmembrane helix</keyword>
<sequence>MSARPGGGLRWPAVTALTTAIAFVGLLASGVFDPMIGAL</sequence>
<organism evidence="2 4">
    <name type="scientific">Oerskovia enterophila</name>
    <dbReference type="NCBI Taxonomy" id="43678"/>
    <lineage>
        <taxon>Bacteria</taxon>
        <taxon>Bacillati</taxon>
        <taxon>Actinomycetota</taxon>
        <taxon>Actinomycetes</taxon>
        <taxon>Micrococcales</taxon>
        <taxon>Cellulomonadaceae</taxon>
        <taxon>Oerskovia</taxon>
    </lineage>
</organism>
<reference evidence="2 4" key="1">
    <citation type="submission" date="2016-01" db="EMBL/GenBank/DDBJ databases">
        <title>Genome sequence of Oerskovia enterophila VJag, an agar and cellulose degrading bacterium.</title>
        <authorList>
            <person name="Poehlein A."/>
            <person name="Jag V."/>
            <person name="Bengelsdorf F."/>
            <person name="Duerre P."/>
            <person name="Daniel R."/>
        </authorList>
    </citation>
    <scope>NUCLEOTIDE SEQUENCE [LARGE SCALE GENOMIC DNA]</scope>
    <source>
        <strain evidence="2 4">VJag</strain>
    </source>
</reference>
<comment type="caution">
    <text evidence="2">The sequence shown here is derived from an EMBL/GenBank/DDBJ whole genome shotgun (WGS) entry which is preliminary data.</text>
</comment>
<keyword evidence="1" id="KW-0812">Transmembrane</keyword>
<name>A0A163RRI4_9CELL</name>
<dbReference type="EMBL" id="MAQA01000023">
    <property type="protein sequence ID" value="OCI31101.1"/>
    <property type="molecule type" value="Genomic_DNA"/>
</dbReference>
<gene>
    <name evidence="3" type="ORF">OERS_21750</name>
    <name evidence="2" type="ORF">OJAG_17210</name>
</gene>
<dbReference type="Proteomes" id="UP000093412">
    <property type="component" value="Unassembled WGS sequence"/>
</dbReference>
<dbReference type="AlphaFoldDB" id="A0A163RRI4"/>
<protein>
    <submittedName>
        <fullName evidence="2">Uncharacterized protein</fullName>
    </submittedName>
</protein>
<keyword evidence="1" id="KW-0472">Membrane</keyword>
<evidence type="ECO:0000256" key="1">
    <source>
        <dbReference type="SAM" id="Phobius"/>
    </source>
</evidence>